<dbReference type="GO" id="GO:0007606">
    <property type="term" value="P:sensory perception of chemical stimulus"/>
    <property type="evidence" value="ECO:0007669"/>
    <property type="project" value="EnsemblMetazoa"/>
</dbReference>
<proteinExistence type="predicted"/>
<evidence type="ECO:0000256" key="1">
    <source>
        <dbReference type="SAM" id="SignalP"/>
    </source>
</evidence>
<dbReference type="AlphaFoldDB" id="B4MPU3"/>
<dbReference type="SMART" id="SM00675">
    <property type="entry name" value="DM11"/>
    <property type="match status" value="1"/>
</dbReference>
<reference evidence="2 3" key="1">
    <citation type="journal article" date="2007" name="Nature">
        <title>Evolution of genes and genomes on the Drosophila phylogeny.</title>
        <authorList>
            <consortium name="Drosophila 12 Genomes Consortium"/>
            <person name="Clark A.G."/>
            <person name="Eisen M.B."/>
            <person name="Smith D.R."/>
            <person name="Bergman C.M."/>
            <person name="Oliver B."/>
            <person name="Markow T.A."/>
            <person name="Kaufman T.C."/>
            <person name="Kellis M."/>
            <person name="Gelbart W."/>
            <person name="Iyer V.N."/>
            <person name="Pollard D.A."/>
            <person name="Sackton T.B."/>
            <person name="Larracuente A.M."/>
            <person name="Singh N.D."/>
            <person name="Abad J.P."/>
            <person name="Abt D.N."/>
            <person name="Adryan B."/>
            <person name="Aguade M."/>
            <person name="Akashi H."/>
            <person name="Anderson W.W."/>
            <person name="Aquadro C.F."/>
            <person name="Ardell D.H."/>
            <person name="Arguello R."/>
            <person name="Artieri C.G."/>
            <person name="Barbash D.A."/>
            <person name="Barker D."/>
            <person name="Barsanti P."/>
            <person name="Batterham P."/>
            <person name="Batzoglou S."/>
            <person name="Begun D."/>
            <person name="Bhutkar A."/>
            <person name="Blanco E."/>
            <person name="Bosak S.A."/>
            <person name="Bradley R.K."/>
            <person name="Brand A.D."/>
            <person name="Brent M.R."/>
            <person name="Brooks A.N."/>
            <person name="Brown R.H."/>
            <person name="Butlin R.K."/>
            <person name="Caggese C."/>
            <person name="Calvi B.R."/>
            <person name="Bernardo de Carvalho A."/>
            <person name="Caspi A."/>
            <person name="Castrezana S."/>
            <person name="Celniker S.E."/>
            <person name="Chang J.L."/>
            <person name="Chapple C."/>
            <person name="Chatterji S."/>
            <person name="Chinwalla A."/>
            <person name="Civetta A."/>
            <person name="Clifton S.W."/>
            <person name="Comeron J.M."/>
            <person name="Costello J.C."/>
            <person name="Coyne J.A."/>
            <person name="Daub J."/>
            <person name="David R.G."/>
            <person name="Delcher A.L."/>
            <person name="Delehaunty K."/>
            <person name="Do C.B."/>
            <person name="Ebling H."/>
            <person name="Edwards K."/>
            <person name="Eickbush T."/>
            <person name="Evans J.D."/>
            <person name="Filipski A."/>
            <person name="Findeiss S."/>
            <person name="Freyhult E."/>
            <person name="Fulton L."/>
            <person name="Fulton R."/>
            <person name="Garcia A.C."/>
            <person name="Gardiner A."/>
            <person name="Garfield D.A."/>
            <person name="Garvin B.E."/>
            <person name="Gibson G."/>
            <person name="Gilbert D."/>
            <person name="Gnerre S."/>
            <person name="Godfrey J."/>
            <person name="Good R."/>
            <person name="Gotea V."/>
            <person name="Gravely B."/>
            <person name="Greenberg A.J."/>
            <person name="Griffiths-Jones S."/>
            <person name="Gross S."/>
            <person name="Guigo R."/>
            <person name="Gustafson E.A."/>
            <person name="Haerty W."/>
            <person name="Hahn M.W."/>
            <person name="Halligan D.L."/>
            <person name="Halpern A.L."/>
            <person name="Halter G.M."/>
            <person name="Han M.V."/>
            <person name="Heger A."/>
            <person name="Hillier L."/>
            <person name="Hinrichs A.S."/>
            <person name="Holmes I."/>
            <person name="Hoskins R.A."/>
            <person name="Hubisz M.J."/>
            <person name="Hultmark D."/>
            <person name="Huntley M.A."/>
            <person name="Jaffe D.B."/>
            <person name="Jagadeeshan S."/>
            <person name="Jeck W.R."/>
            <person name="Johnson J."/>
            <person name="Jones C.D."/>
            <person name="Jordan W.C."/>
            <person name="Karpen G.H."/>
            <person name="Kataoka E."/>
            <person name="Keightley P.D."/>
            <person name="Kheradpour P."/>
            <person name="Kirkness E.F."/>
            <person name="Koerich L.B."/>
            <person name="Kristiansen K."/>
            <person name="Kudrna D."/>
            <person name="Kulathinal R.J."/>
            <person name="Kumar S."/>
            <person name="Kwok R."/>
            <person name="Lander E."/>
            <person name="Langley C.H."/>
            <person name="Lapoint R."/>
            <person name="Lazzaro B.P."/>
            <person name="Lee S.J."/>
            <person name="Levesque L."/>
            <person name="Li R."/>
            <person name="Lin C.F."/>
            <person name="Lin M.F."/>
            <person name="Lindblad-Toh K."/>
            <person name="Llopart A."/>
            <person name="Long M."/>
            <person name="Low L."/>
            <person name="Lozovsky E."/>
            <person name="Lu J."/>
            <person name="Luo M."/>
            <person name="Machado C.A."/>
            <person name="Makalowski W."/>
            <person name="Marzo M."/>
            <person name="Matsuda M."/>
            <person name="Matzkin L."/>
            <person name="McAllister B."/>
            <person name="McBride C.S."/>
            <person name="McKernan B."/>
            <person name="McKernan K."/>
            <person name="Mendez-Lago M."/>
            <person name="Minx P."/>
            <person name="Mollenhauer M.U."/>
            <person name="Montooth K."/>
            <person name="Mount S.M."/>
            <person name="Mu X."/>
            <person name="Myers E."/>
            <person name="Negre B."/>
            <person name="Newfeld S."/>
            <person name="Nielsen R."/>
            <person name="Noor M.A."/>
            <person name="O'Grady P."/>
            <person name="Pachter L."/>
            <person name="Papaceit M."/>
            <person name="Parisi M.J."/>
            <person name="Parisi M."/>
            <person name="Parts L."/>
            <person name="Pedersen J.S."/>
            <person name="Pesole G."/>
            <person name="Phillippy A.M."/>
            <person name="Ponting C.P."/>
            <person name="Pop M."/>
            <person name="Porcelli D."/>
            <person name="Powell J.R."/>
            <person name="Prohaska S."/>
            <person name="Pruitt K."/>
            <person name="Puig M."/>
            <person name="Quesneville H."/>
            <person name="Ram K.R."/>
            <person name="Rand D."/>
            <person name="Rasmussen M.D."/>
            <person name="Reed L.K."/>
            <person name="Reenan R."/>
            <person name="Reily A."/>
            <person name="Remington K.A."/>
            <person name="Rieger T.T."/>
            <person name="Ritchie M.G."/>
            <person name="Robin C."/>
            <person name="Rogers Y.H."/>
            <person name="Rohde C."/>
            <person name="Rozas J."/>
            <person name="Rubenfield M.J."/>
            <person name="Ruiz A."/>
            <person name="Russo S."/>
            <person name="Salzberg S.L."/>
            <person name="Sanchez-Gracia A."/>
            <person name="Saranga D.J."/>
            <person name="Sato H."/>
            <person name="Schaeffer S.W."/>
            <person name="Schatz M.C."/>
            <person name="Schlenke T."/>
            <person name="Schwartz R."/>
            <person name="Segarra C."/>
            <person name="Singh R.S."/>
            <person name="Sirot L."/>
            <person name="Sirota M."/>
            <person name="Sisneros N.B."/>
            <person name="Smith C.D."/>
            <person name="Smith T.F."/>
            <person name="Spieth J."/>
            <person name="Stage D.E."/>
            <person name="Stark A."/>
            <person name="Stephan W."/>
            <person name="Strausberg R.L."/>
            <person name="Strempel S."/>
            <person name="Sturgill D."/>
            <person name="Sutton G."/>
            <person name="Sutton G.G."/>
            <person name="Tao W."/>
            <person name="Teichmann S."/>
            <person name="Tobari Y.N."/>
            <person name="Tomimura Y."/>
            <person name="Tsolas J.M."/>
            <person name="Valente V.L."/>
            <person name="Venter E."/>
            <person name="Venter J.C."/>
            <person name="Vicario S."/>
            <person name="Vieira F.G."/>
            <person name="Vilella A.J."/>
            <person name="Villasante A."/>
            <person name="Walenz B."/>
            <person name="Wang J."/>
            <person name="Wasserman M."/>
            <person name="Watts T."/>
            <person name="Wilson D."/>
            <person name="Wilson R.K."/>
            <person name="Wing R.A."/>
            <person name="Wolfner M.F."/>
            <person name="Wong A."/>
            <person name="Wong G.K."/>
            <person name="Wu C.I."/>
            <person name="Wu G."/>
            <person name="Yamamoto D."/>
            <person name="Yang H.P."/>
            <person name="Yang S.P."/>
            <person name="Yorke J.A."/>
            <person name="Yoshida K."/>
            <person name="Zdobnov E."/>
            <person name="Zhang P."/>
            <person name="Zhang Y."/>
            <person name="Zimin A.V."/>
            <person name="Baldwin J."/>
            <person name="Abdouelleil A."/>
            <person name="Abdulkadir J."/>
            <person name="Abebe A."/>
            <person name="Abera B."/>
            <person name="Abreu J."/>
            <person name="Acer S.C."/>
            <person name="Aftuck L."/>
            <person name="Alexander A."/>
            <person name="An P."/>
            <person name="Anderson E."/>
            <person name="Anderson S."/>
            <person name="Arachi H."/>
            <person name="Azer M."/>
            <person name="Bachantsang P."/>
            <person name="Barry A."/>
            <person name="Bayul T."/>
            <person name="Berlin A."/>
            <person name="Bessette D."/>
            <person name="Bloom T."/>
            <person name="Blye J."/>
            <person name="Boguslavskiy L."/>
            <person name="Bonnet C."/>
            <person name="Boukhgalter B."/>
            <person name="Bourzgui I."/>
            <person name="Brown A."/>
            <person name="Cahill P."/>
            <person name="Channer S."/>
            <person name="Cheshatsang Y."/>
            <person name="Chuda L."/>
            <person name="Citroen M."/>
            <person name="Collymore A."/>
            <person name="Cooke P."/>
            <person name="Costello M."/>
            <person name="D'Aco K."/>
            <person name="Daza R."/>
            <person name="De Haan G."/>
            <person name="DeGray S."/>
            <person name="DeMaso C."/>
            <person name="Dhargay N."/>
            <person name="Dooley K."/>
            <person name="Dooley E."/>
            <person name="Doricent M."/>
            <person name="Dorje P."/>
            <person name="Dorjee K."/>
            <person name="Dupes A."/>
            <person name="Elong R."/>
            <person name="Falk J."/>
            <person name="Farina A."/>
            <person name="Faro S."/>
            <person name="Ferguson D."/>
            <person name="Fisher S."/>
            <person name="Foley C.D."/>
            <person name="Franke A."/>
            <person name="Friedrich D."/>
            <person name="Gadbois L."/>
            <person name="Gearin G."/>
            <person name="Gearin C.R."/>
            <person name="Giannoukos G."/>
            <person name="Goode T."/>
            <person name="Graham J."/>
            <person name="Grandbois E."/>
            <person name="Grewal S."/>
            <person name="Gyaltsen K."/>
            <person name="Hafez N."/>
            <person name="Hagos B."/>
            <person name="Hall J."/>
            <person name="Henson C."/>
            <person name="Hollinger A."/>
            <person name="Honan T."/>
            <person name="Huard M.D."/>
            <person name="Hughes L."/>
            <person name="Hurhula B."/>
            <person name="Husby M.E."/>
            <person name="Kamat A."/>
            <person name="Kanga B."/>
            <person name="Kashin S."/>
            <person name="Khazanovich D."/>
            <person name="Kisner P."/>
            <person name="Lance K."/>
            <person name="Lara M."/>
            <person name="Lee W."/>
            <person name="Lennon N."/>
            <person name="Letendre F."/>
            <person name="LeVine R."/>
            <person name="Lipovsky A."/>
            <person name="Liu X."/>
            <person name="Liu J."/>
            <person name="Liu S."/>
            <person name="Lokyitsang T."/>
            <person name="Lokyitsang Y."/>
            <person name="Lubonja R."/>
            <person name="Lui A."/>
            <person name="MacDonald P."/>
            <person name="Magnisalis V."/>
            <person name="Maru K."/>
            <person name="Matthews C."/>
            <person name="McCusker W."/>
            <person name="McDonough S."/>
            <person name="Mehta T."/>
            <person name="Meldrim J."/>
            <person name="Meneus L."/>
            <person name="Mihai O."/>
            <person name="Mihalev A."/>
            <person name="Mihova T."/>
            <person name="Mittelman R."/>
            <person name="Mlenga V."/>
            <person name="Montmayeur A."/>
            <person name="Mulrain L."/>
            <person name="Navidi A."/>
            <person name="Naylor J."/>
            <person name="Negash T."/>
            <person name="Nguyen T."/>
            <person name="Nguyen N."/>
            <person name="Nicol R."/>
            <person name="Norbu C."/>
            <person name="Norbu N."/>
            <person name="Novod N."/>
            <person name="O'Neill B."/>
            <person name="Osman S."/>
            <person name="Markiewicz E."/>
            <person name="Oyono O.L."/>
            <person name="Patti C."/>
            <person name="Phunkhang P."/>
            <person name="Pierre F."/>
            <person name="Priest M."/>
            <person name="Raghuraman S."/>
            <person name="Rege F."/>
            <person name="Reyes R."/>
            <person name="Rise C."/>
            <person name="Rogov P."/>
            <person name="Ross K."/>
            <person name="Ryan E."/>
            <person name="Settipalli S."/>
            <person name="Shea T."/>
            <person name="Sherpa N."/>
            <person name="Shi L."/>
            <person name="Shih D."/>
            <person name="Sparrow T."/>
            <person name="Spaulding J."/>
            <person name="Stalker J."/>
            <person name="Stange-Thomann N."/>
            <person name="Stavropoulos S."/>
            <person name="Stone C."/>
            <person name="Strader C."/>
            <person name="Tesfaye S."/>
            <person name="Thomson T."/>
            <person name="Thoulutsang Y."/>
            <person name="Thoulutsang D."/>
            <person name="Topham K."/>
            <person name="Topping I."/>
            <person name="Tsamla T."/>
            <person name="Vassiliev H."/>
            <person name="Vo A."/>
            <person name="Wangchuk T."/>
            <person name="Wangdi T."/>
            <person name="Weiand M."/>
            <person name="Wilkinson J."/>
            <person name="Wilson A."/>
            <person name="Yadav S."/>
            <person name="Young G."/>
            <person name="Yu Q."/>
            <person name="Zembek L."/>
            <person name="Zhong D."/>
            <person name="Zimmer A."/>
            <person name="Zwirko Z."/>
            <person name="Jaffe D.B."/>
            <person name="Alvarez P."/>
            <person name="Brockman W."/>
            <person name="Butler J."/>
            <person name="Chin C."/>
            <person name="Gnerre S."/>
            <person name="Grabherr M."/>
            <person name="Kleber M."/>
            <person name="Mauceli E."/>
            <person name="MacCallum I."/>
        </authorList>
    </citation>
    <scope>NUCLEOTIDE SEQUENCE [LARGE SCALE GENOMIC DNA]</scope>
    <source>
        <strain evidence="3">Tucson 14030-0811.24</strain>
    </source>
</reference>
<dbReference type="GO" id="GO:0005615">
    <property type="term" value="C:extracellular space"/>
    <property type="evidence" value="ECO:0007669"/>
    <property type="project" value="EnsemblMetazoa"/>
</dbReference>
<gene>
    <name evidence="2" type="primary">Dwil\GK21768</name>
    <name evidence="2" type="ORF">Dwil_GK21768</name>
</gene>
<dbReference type="GO" id="GO:0032991">
    <property type="term" value="C:protein-containing complex"/>
    <property type="evidence" value="ECO:0007669"/>
    <property type="project" value="EnsemblMetazoa"/>
</dbReference>
<dbReference type="EMBL" id="CH963849">
    <property type="protein sequence ID" value="EDW74132.1"/>
    <property type="molecule type" value="Genomic_DNA"/>
</dbReference>
<dbReference type="GO" id="GO:0016247">
    <property type="term" value="F:channel regulator activity"/>
    <property type="evidence" value="ECO:0007669"/>
    <property type="project" value="EnsemblMetazoa"/>
</dbReference>
<dbReference type="KEGG" id="dwi:6640361"/>
<organism evidence="3">
    <name type="scientific">Drosophila willistoni</name>
    <name type="common">Fruit fly</name>
    <dbReference type="NCBI Taxonomy" id="7260"/>
    <lineage>
        <taxon>Eukaryota</taxon>
        <taxon>Metazoa</taxon>
        <taxon>Ecdysozoa</taxon>
        <taxon>Arthropoda</taxon>
        <taxon>Hexapoda</taxon>
        <taxon>Insecta</taxon>
        <taxon>Pterygota</taxon>
        <taxon>Neoptera</taxon>
        <taxon>Endopterygota</taxon>
        <taxon>Diptera</taxon>
        <taxon>Brachycera</taxon>
        <taxon>Muscomorpha</taxon>
        <taxon>Ephydroidea</taxon>
        <taxon>Drosophilidae</taxon>
        <taxon>Drosophila</taxon>
        <taxon>Sophophora</taxon>
    </lineage>
</organism>
<feature type="signal peptide" evidence="1">
    <location>
        <begin position="1"/>
        <end position="21"/>
    </location>
</feature>
<dbReference type="GO" id="GO:0008049">
    <property type="term" value="P:male courtship behavior"/>
    <property type="evidence" value="ECO:0007669"/>
    <property type="project" value="EnsemblMetazoa"/>
</dbReference>
<evidence type="ECO:0000313" key="3">
    <source>
        <dbReference type="Proteomes" id="UP000007798"/>
    </source>
</evidence>
<name>B4MPU3_DROWI</name>
<keyword evidence="1" id="KW-0732">Signal</keyword>
<dbReference type="Proteomes" id="UP000007798">
    <property type="component" value="Unassembled WGS sequence"/>
</dbReference>
<dbReference type="InterPro" id="IPR006601">
    <property type="entry name" value="Uncharacterised_DM11_DROME"/>
</dbReference>
<dbReference type="PhylomeDB" id="B4MPU3"/>
<protein>
    <submittedName>
        <fullName evidence="2">GK21768</fullName>
    </submittedName>
</protein>
<evidence type="ECO:0000313" key="2">
    <source>
        <dbReference type="EMBL" id="EDW74132.1"/>
    </source>
</evidence>
<dbReference type="OMA" id="DKGTWQK"/>
<sequence>MCLKLKLFFWLSLTLIYKANAFTYEFDPDPTKLLQRCENVSENVLALEEAIDMTQMTVQPLEDDHSVRFSGNMTMQWKGVEPGDTISFLFQLMDFDEYTQSWKPSIFKADSKNICPEVFSKNKYWYQYFTKHITNKDEVEDKCISVHGLLIQYETFEILLKGNLGFVPNLTGTKKVIILFEAFDKNLQKRPYSFCTQVVGEVRQL</sequence>
<dbReference type="GO" id="GO:0044325">
    <property type="term" value="F:transmembrane transporter binding"/>
    <property type="evidence" value="ECO:0007669"/>
    <property type="project" value="EnsemblMetazoa"/>
</dbReference>
<dbReference type="GO" id="GO:0043695">
    <property type="term" value="P:detection of pheromone"/>
    <property type="evidence" value="ECO:0007669"/>
    <property type="project" value="EnsemblMetazoa"/>
</dbReference>
<accession>B4MPU3</accession>
<dbReference type="OrthoDB" id="7975395at2759"/>
<dbReference type="InParanoid" id="B4MPU3"/>
<dbReference type="HOGENOM" id="CLU_094350_0_0_1"/>
<feature type="chain" id="PRO_5002818348" evidence="1">
    <location>
        <begin position="22"/>
        <end position="205"/>
    </location>
</feature>
<keyword evidence="3" id="KW-1185">Reference proteome</keyword>